<dbReference type="AlphaFoldDB" id="A0A067KSJ0"/>
<dbReference type="SMART" id="SM00829">
    <property type="entry name" value="PKS_ER"/>
    <property type="match status" value="1"/>
</dbReference>
<dbReference type="EMBL" id="KK914353">
    <property type="protein sequence ID" value="KDP39112.1"/>
    <property type="molecule type" value="Genomic_DNA"/>
</dbReference>
<dbReference type="InterPro" id="IPR045010">
    <property type="entry name" value="MDR_fam"/>
</dbReference>
<dbReference type="PANTHER" id="PTHR43205:SF79">
    <property type="entry name" value="ENOYL REDUCTASE (ER) DOMAIN-CONTAINING PROTEIN"/>
    <property type="match status" value="1"/>
</dbReference>
<accession>A0A067KSJ0</accession>
<dbReference type="PANTHER" id="PTHR43205">
    <property type="entry name" value="PROSTAGLANDIN REDUCTASE"/>
    <property type="match status" value="1"/>
</dbReference>
<dbReference type="Pfam" id="PF16884">
    <property type="entry name" value="ADH_N_2"/>
    <property type="match status" value="1"/>
</dbReference>
<dbReference type="InterPro" id="IPR036291">
    <property type="entry name" value="NAD(P)-bd_dom_sf"/>
</dbReference>
<dbReference type="InterPro" id="IPR020843">
    <property type="entry name" value="ER"/>
</dbReference>
<evidence type="ECO:0000256" key="1">
    <source>
        <dbReference type="ARBA" id="ARBA00023002"/>
    </source>
</evidence>
<name>A0A067KSJ0_JATCU</name>
<dbReference type="InterPro" id="IPR013149">
    <property type="entry name" value="ADH-like_C"/>
</dbReference>
<keyword evidence="1" id="KW-0560">Oxidoreductase</keyword>
<dbReference type="InterPro" id="IPR041694">
    <property type="entry name" value="ADH_N_2"/>
</dbReference>
<feature type="domain" description="Enoyl reductase (ER)" evidence="2">
    <location>
        <begin position="48"/>
        <end position="318"/>
    </location>
</feature>
<dbReference type="InterPro" id="IPR011032">
    <property type="entry name" value="GroES-like_sf"/>
</dbReference>
<reference evidence="3 4" key="1">
    <citation type="journal article" date="2014" name="PLoS ONE">
        <title>Global Analysis of Gene Expression Profiles in Physic Nut (Jatropha curcas L.) Seedlings Exposed to Salt Stress.</title>
        <authorList>
            <person name="Zhang L."/>
            <person name="Zhang C."/>
            <person name="Wu P."/>
            <person name="Chen Y."/>
            <person name="Li M."/>
            <person name="Jiang H."/>
            <person name="Wu G."/>
        </authorList>
    </citation>
    <scope>NUCLEOTIDE SEQUENCE [LARGE SCALE GENOMIC DNA]</scope>
    <source>
        <strain evidence="4">cv. GZQX0401</strain>
        <tissue evidence="3">Young leaves</tissue>
    </source>
</reference>
<dbReference type="GO" id="GO:0032440">
    <property type="term" value="F:2-alkenal reductase [NAD(P)H] activity"/>
    <property type="evidence" value="ECO:0007669"/>
    <property type="project" value="TreeGrafter"/>
</dbReference>
<gene>
    <name evidence="3" type="ORF">JCGZ_00869</name>
</gene>
<dbReference type="FunFam" id="3.40.50.720:FF:000121">
    <property type="entry name" value="Prostaglandin reductase 2"/>
    <property type="match status" value="1"/>
</dbReference>
<evidence type="ECO:0000313" key="4">
    <source>
        <dbReference type="Proteomes" id="UP000027138"/>
    </source>
</evidence>
<dbReference type="Gene3D" id="3.90.180.10">
    <property type="entry name" value="Medium-chain alcohol dehydrogenases, catalytic domain"/>
    <property type="match status" value="2"/>
</dbReference>
<dbReference type="OrthoDB" id="809632at2759"/>
<protein>
    <recommendedName>
        <fullName evidence="2">Enoyl reductase (ER) domain-containing protein</fullName>
    </recommendedName>
</protein>
<dbReference type="SUPFAM" id="SSF50129">
    <property type="entry name" value="GroES-like"/>
    <property type="match status" value="1"/>
</dbReference>
<dbReference type="SUPFAM" id="SSF51735">
    <property type="entry name" value="NAD(P)-binding Rossmann-fold domains"/>
    <property type="match status" value="1"/>
</dbReference>
<evidence type="ECO:0000259" key="2">
    <source>
        <dbReference type="SMART" id="SM00829"/>
    </source>
</evidence>
<sequence>MAGANEGTVSNKQVIFKHYVNTRHPRESDMYLSSNSIKLQVPEGSNGIVVKNLYLSCDRYMRNLMKEVKHSQGFQTYKPGSPLYGYGVAKVVESRHADFKVGDFVWGITTWEEYSYIATPTPQTLFKINPTDDLPLSYYLGILGMPGITAYAGFYEVGAPKKGDYVFVSAASGAIGQIVGQFAKLAGCYVVGSAGSTEKVDLLKNRFGFDEAFNYNEAKDLDAALKRYFPEGIDLYFDIVGGKMLDAVLLNMRYNGRIVIWFVESGYYHLFPKYLEMVVPNIKEGKITYFEDIASGLESGPAALVGLFTRQNVGKRVVKIAGNDLGFAKFFGREGC</sequence>
<proteinExistence type="predicted"/>
<dbReference type="Gene3D" id="3.40.50.720">
    <property type="entry name" value="NAD(P)-binding Rossmann-like Domain"/>
    <property type="match status" value="2"/>
</dbReference>
<dbReference type="Pfam" id="PF00107">
    <property type="entry name" value="ADH_zinc_N"/>
    <property type="match status" value="1"/>
</dbReference>
<evidence type="ECO:0000313" key="3">
    <source>
        <dbReference type="EMBL" id="KDP39112.1"/>
    </source>
</evidence>
<keyword evidence="4" id="KW-1185">Reference proteome</keyword>
<organism evidence="3 4">
    <name type="scientific">Jatropha curcas</name>
    <name type="common">Barbados nut</name>
    <dbReference type="NCBI Taxonomy" id="180498"/>
    <lineage>
        <taxon>Eukaryota</taxon>
        <taxon>Viridiplantae</taxon>
        <taxon>Streptophyta</taxon>
        <taxon>Embryophyta</taxon>
        <taxon>Tracheophyta</taxon>
        <taxon>Spermatophyta</taxon>
        <taxon>Magnoliopsida</taxon>
        <taxon>eudicotyledons</taxon>
        <taxon>Gunneridae</taxon>
        <taxon>Pentapetalae</taxon>
        <taxon>rosids</taxon>
        <taxon>fabids</taxon>
        <taxon>Malpighiales</taxon>
        <taxon>Euphorbiaceae</taxon>
        <taxon>Crotonoideae</taxon>
        <taxon>Jatropheae</taxon>
        <taxon>Jatropha</taxon>
    </lineage>
</organism>
<dbReference type="Proteomes" id="UP000027138">
    <property type="component" value="Unassembled WGS sequence"/>
</dbReference>